<gene>
    <name evidence="1" type="ORF">R69658_07453</name>
</gene>
<evidence type="ECO:0000313" key="2">
    <source>
        <dbReference type="Proteomes" id="UP000674425"/>
    </source>
</evidence>
<organism evidence="1 2">
    <name type="scientific">Paraburkholderia aspalathi</name>
    <dbReference type="NCBI Taxonomy" id="1324617"/>
    <lineage>
        <taxon>Bacteria</taxon>
        <taxon>Pseudomonadati</taxon>
        <taxon>Pseudomonadota</taxon>
        <taxon>Betaproteobacteria</taxon>
        <taxon>Burkholderiales</taxon>
        <taxon>Burkholderiaceae</taxon>
        <taxon>Paraburkholderia</taxon>
    </lineage>
</organism>
<name>A0ABM8T533_9BURK</name>
<protein>
    <submittedName>
        <fullName evidence="1">Uncharacterized protein</fullName>
    </submittedName>
</protein>
<sequence>MHFGCPLLIDGEYFDCRWLLDGRTLELGHERQVAVKFLFFALVAPLLAVGKAIQMWDGRVIADGVITEVCKNRK</sequence>
<dbReference type="Proteomes" id="UP000674425">
    <property type="component" value="Unassembled WGS sequence"/>
</dbReference>
<keyword evidence="2" id="KW-1185">Reference proteome</keyword>
<proteinExistence type="predicted"/>
<comment type="caution">
    <text evidence="1">The sequence shown here is derived from an EMBL/GenBank/DDBJ whole genome shotgun (WGS) entry which is preliminary data.</text>
</comment>
<accession>A0ABM8T533</accession>
<dbReference type="EMBL" id="CAJNAU010000143">
    <property type="protein sequence ID" value="CAE6857377.1"/>
    <property type="molecule type" value="Genomic_DNA"/>
</dbReference>
<evidence type="ECO:0000313" key="1">
    <source>
        <dbReference type="EMBL" id="CAE6857377.1"/>
    </source>
</evidence>
<reference evidence="1 2" key="1">
    <citation type="submission" date="2021-02" db="EMBL/GenBank/DDBJ databases">
        <authorList>
            <person name="Vanwijnsberghe S."/>
        </authorList>
    </citation>
    <scope>NUCLEOTIDE SEQUENCE [LARGE SCALE GENOMIC DNA]</scope>
    <source>
        <strain evidence="1 2">R-69658</strain>
    </source>
</reference>